<evidence type="ECO:0000259" key="3">
    <source>
        <dbReference type="Pfam" id="PF01276"/>
    </source>
</evidence>
<proteinExistence type="predicted"/>
<dbReference type="AlphaFoldDB" id="A0A291T7N1"/>
<dbReference type="GO" id="GO:0003824">
    <property type="term" value="F:catalytic activity"/>
    <property type="evidence" value="ECO:0007669"/>
    <property type="project" value="InterPro"/>
</dbReference>
<gene>
    <name evidence="4" type="ORF">CRH10_01905</name>
</gene>
<comment type="cofactor">
    <cofactor evidence="1">
        <name>pyridoxal 5'-phosphate</name>
        <dbReference type="ChEBI" id="CHEBI:597326"/>
    </cofactor>
</comment>
<dbReference type="EMBL" id="CP023819">
    <property type="protein sequence ID" value="ATL89156.1"/>
    <property type="molecule type" value="Genomic_DNA"/>
</dbReference>
<dbReference type="InterPro" id="IPR000310">
    <property type="entry name" value="Orn/Lys/Arg_deCO2ase_major_dom"/>
</dbReference>
<dbReference type="PANTHER" id="PTHR43277:SF4">
    <property type="entry name" value="ARGININE DECARBOXYLASE"/>
    <property type="match status" value="1"/>
</dbReference>
<evidence type="ECO:0000256" key="1">
    <source>
        <dbReference type="ARBA" id="ARBA00001933"/>
    </source>
</evidence>
<dbReference type="SUPFAM" id="SSF53383">
    <property type="entry name" value="PLP-dependent transferases"/>
    <property type="match status" value="1"/>
</dbReference>
<sequence>MTTPIVDFVRRYAQSGTARLHMPGHKGQSLLGCEPWDITEIRGADELYEAEGIIAQSEANATRLFGTAHTYYSTEGSSQCIRAMLCLALQGAPRTGKRPVLLAARNAHKALLYAAALLDFDIRWLWPAPEDTGALCSCPVTVQALSTALEELAGQGRAPFGVYLTSPDYLGGMQDIAALSAVCDAHGVPLLVDNAHGAYLRFLPGGSRHPIDLGAAACCDSGHKTLPVLTGGAYLHLGPKAPVQEESTVRNALALFGSTSPSYLILQSLDACNRLLSTDYPARLQECCDRLAALRARLNALAAAQGTALPLALDGPAREPMKLTLDAAALGLTGQALADHLRQNGMECEYADPRYLVLMFTPENPVEDMARLEAALAELCARGIPPAESPAEHREAFCALARQAEPRLTVRQAVFAPQETIPAGSALGRVCALPTVSCPPAIPIVVSGEVIGPAALELFAAYGVETVSVVKPEKF</sequence>
<feature type="domain" description="Orn/Lys/Arg decarboxylases family 1 pyridoxal-P attachment site" evidence="3">
    <location>
        <begin position="5"/>
        <end position="304"/>
    </location>
</feature>
<organism evidence="4 5">
    <name type="scientific">Faecalibacterium prausnitzii</name>
    <dbReference type="NCBI Taxonomy" id="853"/>
    <lineage>
        <taxon>Bacteria</taxon>
        <taxon>Bacillati</taxon>
        <taxon>Bacillota</taxon>
        <taxon>Clostridia</taxon>
        <taxon>Eubacteriales</taxon>
        <taxon>Oscillospiraceae</taxon>
        <taxon>Faecalibacterium</taxon>
    </lineage>
</organism>
<name>A0A291T7N1_9FIRM</name>
<evidence type="ECO:0000313" key="5">
    <source>
        <dbReference type="Proteomes" id="UP000223709"/>
    </source>
</evidence>
<protein>
    <submittedName>
        <fullName evidence="4">Amino acid decarboxylase</fullName>
    </submittedName>
</protein>
<evidence type="ECO:0000313" key="4">
    <source>
        <dbReference type="EMBL" id="ATL89156.1"/>
    </source>
</evidence>
<dbReference type="InterPro" id="IPR015421">
    <property type="entry name" value="PyrdxlP-dep_Trfase_major"/>
</dbReference>
<dbReference type="InterPro" id="IPR015424">
    <property type="entry name" value="PyrdxlP-dep_Trfase"/>
</dbReference>
<dbReference type="Proteomes" id="UP000223709">
    <property type="component" value="Chromosome"/>
</dbReference>
<dbReference type="InterPro" id="IPR052357">
    <property type="entry name" value="Orn_Lys_Arg_decarboxylase-I"/>
</dbReference>
<accession>A0A291T7N1</accession>
<dbReference type="Gene3D" id="3.90.100.10">
    <property type="entry name" value="Orn/Lys/Arg decarboxylase, C-terminal domain"/>
    <property type="match status" value="1"/>
</dbReference>
<keyword evidence="2" id="KW-0663">Pyridoxal phosphate</keyword>
<dbReference type="Gene3D" id="3.40.640.10">
    <property type="entry name" value="Type I PLP-dependent aspartate aminotransferase-like (Major domain)"/>
    <property type="match status" value="1"/>
</dbReference>
<reference evidence="4 5" key="1">
    <citation type="submission" date="2017-10" db="EMBL/GenBank/DDBJ databases">
        <title>Complete Genome Sequence of Faecalibacterium prausnitzii isolated from the gut of healthy adult Indian.</title>
        <authorList>
            <person name="Bag S."/>
            <person name="Ghosh T.S."/>
            <person name="Das B."/>
        </authorList>
    </citation>
    <scope>NUCLEOTIDE SEQUENCE [LARGE SCALE GENOMIC DNA]</scope>
    <source>
        <strain evidence="4 5">Indica</strain>
    </source>
</reference>
<dbReference type="RefSeq" id="WP_098922541.1">
    <property type="nucleotide sequence ID" value="NZ_CP023819.1"/>
</dbReference>
<evidence type="ECO:0000256" key="2">
    <source>
        <dbReference type="ARBA" id="ARBA00022898"/>
    </source>
</evidence>
<dbReference type="Pfam" id="PF01276">
    <property type="entry name" value="OKR_DC_1"/>
    <property type="match status" value="1"/>
</dbReference>
<dbReference type="PANTHER" id="PTHR43277">
    <property type="entry name" value="ARGININE DECARBOXYLASE"/>
    <property type="match status" value="1"/>
</dbReference>